<gene>
    <name evidence="1" type="ORF">BN961_00234</name>
</gene>
<reference evidence="1 2" key="1">
    <citation type="journal article" date="2014" name="Genome Announc.">
        <title>Genome Sequence of Afipia felis Strain 76713, Isolated in Hospital Water Using an Amoeba Co-Culture Procedure.</title>
        <authorList>
            <person name="Benamar S."/>
            <person name="La Scola B."/>
            <person name="Croce O."/>
        </authorList>
    </citation>
    <scope>NUCLEOTIDE SEQUENCE [LARGE SCALE GENOMIC DNA]</scope>
    <source>
        <strain evidence="1 2">76713</strain>
    </source>
</reference>
<dbReference type="InterPro" id="IPR025906">
    <property type="entry name" value="YjfB_motility"/>
</dbReference>
<dbReference type="RefSeq" id="WP_009337517.1">
    <property type="nucleotide sequence ID" value="NZ_CCAZ020000001.1"/>
</dbReference>
<keyword evidence="2" id="KW-1185">Reference proteome</keyword>
<accession>A0A090N6H5</accession>
<organism evidence="1 2">
    <name type="scientific">Afipia felis</name>
    <name type="common">Cat scratch disease bacillus</name>
    <dbReference type="NCBI Taxonomy" id="1035"/>
    <lineage>
        <taxon>Bacteria</taxon>
        <taxon>Pseudomonadati</taxon>
        <taxon>Pseudomonadota</taxon>
        <taxon>Alphaproteobacteria</taxon>
        <taxon>Hyphomicrobiales</taxon>
        <taxon>Nitrobacteraceae</taxon>
        <taxon>Afipia</taxon>
    </lineage>
</organism>
<dbReference type="OrthoDB" id="8129943at2"/>
<evidence type="ECO:0000313" key="2">
    <source>
        <dbReference type="Proteomes" id="UP000035762"/>
    </source>
</evidence>
<evidence type="ECO:0000313" key="1">
    <source>
        <dbReference type="EMBL" id="CEG06863.1"/>
    </source>
</evidence>
<sequence length="63" mass="6343">MDMSLVAAAMAMQAGNTQQKIATSVLKSQLNAQGSVLQLLQPAQSSPAANNAAGIGGQLDIFA</sequence>
<name>A0A090N6H5_AFIFE</name>
<protein>
    <recommendedName>
        <fullName evidence="3">Motility protein</fullName>
    </recommendedName>
</protein>
<dbReference type="EMBL" id="CCAZ020000001">
    <property type="protein sequence ID" value="CEG06863.1"/>
    <property type="molecule type" value="Genomic_DNA"/>
</dbReference>
<dbReference type="AlphaFoldDB" id="A0A090N6H5"/>
<dbReference type="Proteomes" id="UP000035762">
    <property type="component" value="Unassembled WGS sequence"/>
</dbReference>
<proteinExistence type="predicted"/>
<dbReference type="Pfam" id="PF14070">
    <property type="entry name" value="YjfB_motility"/>
    <property type="match status" value="1"/>
</dbReference>
<comment type="caution">
    <text evidence="1">The sequence shown here is derived from an EMBL/GenBank/DDBJ whole genome shotgun (WGS) entry which is preliminary data.</text>
</comment>
<dbReference type="STRING" id="1035.BN961_00234"/>
<evidence type="ECO:0008006" key="3">
    <source>
        <dbReference type="Google" id="ProtNLM"/>
    </source>
</evidence>